<name>A0A6C0CBH3_9ZZZZ</name>
<evidence type="ECO:0000313" key="1">
    <source>
        <dbReference type="EMBL" id="QHT01472.1"/>
    </source>
</evidence>
<dbReference type="EMBL" id="MN739373">
    <property type="protein sequence ID" value="QHT01472.1"/>
    <property type="molecule type" value="Genomic_DNA"/>
</dbReference>
<reference evidence="1" key="1">
    <citation type="journal article" date="2020" name="Nature">
        <title>Giant virus diversity and host interactions through global metagenomics.</title>
        <authorList>
            <person name="Schulz F."/>
            <person name="Roux S."/>
            <person name="Paez-Espino D."/>
            <person name="Jungbluth S."/>
            <person name="Walsh D.A."/>
            <person name="Denef V.J."/>
            <person name="McMahon K.D."/>
            <person name="Konstantinidis K.T."/>
            <person name="Eloe-Fadrosh E.A."/>
            <person name="Kyrpides N.C."/>
            <person name="Woyke T."/>
        </authorList>
    </citation>
    <scope>NUCLEOTIDE SEQUENCE</scope>
    <source>
        <strain evidence="1">GVMAG-M-3300020192-26</strain>
    </source>
</reference>
<proteinExistence type="predicted"/>
<organism evidence="1">
    <name type="scientific">viral metagenome</name>
    <dbReference type="NCBI Taxonomy" id="1070528"/>
    <lineage>
        <taxon>unclassified sequences</taxon>
        <taxon>metagenomes</taxon>
        <taxon>organismal metagenomes</taxon>
    </lineage>
</organism>
<sequence length="38" mass="4421">MAYSKFCHENLHKSLDIALNRSILVRSKSHQYKSSQIS</sequence>
<accession>A0A6C0CBH3</accession>
<protein>
    <submittedName>
        <fullName evidence="1">Uncharacterized protein</fullName>
    </submittedName>
</protein>
<dbReference type="AlphaFoldDB" id="A0A6C0CBH3"/>